<reference evidence="2 3" key="1">
    <citation type="submission" date="2018-07" db="EMBL/GenBank/DDBJ databases">
        <title>Complete genome sequence of Psychrobacillus sp. PB01, isolated from iceberg, and comparative genome analysis of Psychrobacillus strains.</title>
        <authorList>
            <person name="Lee P.C."/>
        </authorList>
    </citation>
    <scope>NUCLEOTIDE SEQUENCE [LARGE SCALE GENOMIC DNA]</scope>
    <source>
        <strain evidence="2 3">PB01</strain>
    </source>
</reference>
<dbReference type="AlphaFoldDB" id="A0A5J6SQW2"/>
<dbReference type="KEGG" id="psyo:PB01_17240"/>
<feature type="transmembrane region" description="Helical" evidence="1">
    <location>
        <begin position="104"/>
        <end position="129"/>
    </location>
</feature>
<evidence type="ECO:0000256" key="1">
    <source>
        <dbReference type="SAM" id="Phobius"/>
    </source>
</evidence>
<keyword evidence="1" id="KW-0812">Transmembrane</keyword>
<dbReference type="Proteomes" id="UP000325517">
    <property type="component" value="Chromosome"/>
</dbReference>
<dbReference type="RefSeq" id="WP_225986083.1">
    <property type="nucleotide sequence ID" value="NZ_CP031223.1"/>
</dbReference>
<accession>A0A5J6SQW2</accession>
<protein>
    <submittedName>
        <fullName evidence="2">Uncharacterized protein</fullName>
    </submittedName>
</protein>
<feature type="transmembrane region" description="Helical" evidence="1">
    <location>
        <begin position="213"/>
        <end position="237"/>
    </location>
</feature>
<feature type="transmembrane region" description="Helical" evidence="1">
    <location>
        <begin position="169"/>
        <end position="193"/>
    </location>
</feature>
<proteinExistence type="predicted"/>
<name>A0A5J6SQW2_9BACI</name>
<keyword evidence="1" id="KW-1133">Transmembrane helix</keyword>
<keyword evidence="1" id="KW-0472">Membrane</keyword>
<evidence type="ECO:0000313" key="3">
    <source>
        <dbReference type="Proteomes" id="UP000325517"/>
    </source>
</evidence>
<organism evidence="2 3">
    <name type="scientific">Psychrobacillus glaciei</name>
    <dbReference type="NCBI Taxonomy" id="2283160"/>
    <lineage>
        <taxon>Bacteria</taxon>
        <taxon>Bacillati</taxon>
        <taxon>Bacillota</taxon>
        <taxon>Bacilli</taxon>
        <taxon>Bacillales</taxon>
        <taxon>Bacillaceae</taxon>
        <taxon>Psychrobacillus</taxon>
    </lineage>
</organism>
<feature type="transmembrane region" description="Helical" evidence="1">
    <location>
        <begin position="46"/>
        <end position="66"/>
    </location>
</feature>
<keyword evidence="3" id="KW-1185">Reference proteome</keyword>
<sequence length="258" mass="30241">MSKSKKQIKMLCGIEFLSNLELWNVLLQAFFVIIVCIPFITVDIRYIVMLLLVITFILQLAVFCFRCKKFNYIATFKIYLALLFLILVVFGLIIILSLMQQVNIFIEIVTACWMIIFFIIGFLVIKITVKFLFYWRMKKVFPFEGKNPAQIEISLKKLSPYISLEKQKAYLMISYGINLIVYVFYIYFCFLVFKLSIFTEVPVLKKVQAYIVNWSFINSSNAIGLFSIFIALVTICVPAQQKIVREAEKEMLEKYNNN</sequence>
<gene>
    <name evidence="2" type="ORF">PB01_17240</name>
</gene>
<feature type="transmembrane region" description="Helical" evidence="1">
    <location>
        <begin position="21"/>
        <end position="40"/>
    </location>
</feature>
<evidence type="ECO:0000313" key="2">
    <source>
        <dbReference type="EMBL" id="QFG00407.1"/>
    </source>
</evidence>
<feature type="transmembrane region" description="Helical" evidence="1">
    <location>
        <begin position="78"/>
        <end position="98"/>
    </location>
</feature>
<dbReference type="EMBL" id="CP031223">
    <property type="protein sequence ID" value="QFG00407.1"/>
    <property type="molecule type" value="Genomic_DNA"/>
</dbReference>